<feature type="non-terminal residue" evidence="2">
    <location>
        <position position="1"/>
    </location>
</feature>
<gene>
    <name evidence="2" type="ORF">JOQ06_019428</name>
</gene>
<proteinExistence type="predicted"/>
<dbReference type="EMBL" id="JAPTMU010000016">
    <property type="protein sequence ID" value="KAJ4930426.1"/>
    <property type="molecule type" value="Genomic_DNA"/>
</dbReference>
<feature type="region of interest" description="Disordered" evidence="1">
    <location>
        <begin position="1"/>
        <end position="45"/>
    </location>
</feature>
<feature type="compositionally biased region" description="Basic and acidic residues" evidence="1">
    <location>
        <begin position="1"/>
        <end position="18"/>
    </location>
</feature>
<evidence type="ECO:0000313" key="2">
    <source>
        <dbReference type="EMBL" id="KAJ4930426.1"/>
    </source>
</evidence>
<accession>A0AAD6AT41</accession>
<dbReference type="Proteomes" id="UP001219934">
    <property type="component" value="Unassembled WGS sequence"/>
</dbReference>
<organism evidence="2 3">
    <name type="scientific">Pogonophryne albipinna</name>
    <dbReference type="NCBI Taxonomy" id="1090488"/>
    <lineage>
        <taxon>Eukaryota</taxon>
        <taxon>Metazoa</taxon>
        <taxon>Chordata</taxon>
        <taxon>Craniata</taxon>
        <taxon>Vertebrata</taxon>
        <taxon>Euteleostomi</taxon>
        <taxon>Actinopterygii</taxon>
        <taxon>Neopterygii</taxon>
        <taxon>Teleostei</taxon>
        <taxon>Neoteleostei</taxon>
        <taxon>Acanthomorphata</taxon>
        <taxon>Eupercaria</taxon>
        <taxon>Perciformes</taxon>
        <taxon>Notothenioidei</taxon>
        <taxon>Pogonophryne</taxon>
    </lineage>
</organism>
<name>A0AAD6AT41_9TELE</name>
<protein>
    <submittedName>
        <fullName evidence="2">Uncharacterized protein</fullName>
    </submittedName>
</protein>
<dbReference type="AlphaFoldDB" id="A0AAD6AT41"/>
<keyword evidence="3" id="KW-1185">Reference proteome</keyword>
<reference evidence="2" key="1">
    <citation type="submission" date="2022-11" db="EMBL/GenBank/DDBJ databases">
        <title>Chromosome-level genome of Pogonophryne albipinna.</title>
        <authorList>
            <person name="Jo E."/>
        </authorList>
    </citation>
    <scope>NUCLEOTIDE SEQUENCE</scope>
    <source>
        <strain evidence="2">SGF0006</strain>
        <tissue evidence="2">Muscle</tissue>
    </source>
</reference>
<evidence type="ECO:0000313" key="3">
    <source>
        <dbReference type="Proteomes" id="UP001219934"/>
    </source>
</evidence>
<evidence type="ECO:0000256" key="1">
    <source>
        <dbReference type="SAM" id="MobiDB-lite"/>
    </source>
</evidence>
<comment type="caution">
    <text evidence="2">The sequence shown here is derived from an EMBL/GenBank/DDBJ whole genome shotgun (WGS) entry which is preliminary data.</text>
</comment>
<sequence length="114" mass="12795">MMKHRESDPWQDLFKEQPRGNGGSRAWQHAGINARGSGSHTDQRPLTVPWVLGLPLSAPLHYKERRLRGEGAHRWTDRQERSVDSLLNGQMKVGPHIMRAGDPVQKGRCAVIAA</sequence>